<proteinExistence type="predicted"/>
<dbReference type="Proteomes" id="UP000019754">
    <property type="component" value="Unassembled WGS sequence"/>
</dbReference>
<keyword evidence="2" id="KW-0472">Membrane</keyword>
<feature type="region of interest" description="Disordered" evidence="1">
    <location>
        <begin position="1"/>
        <end position="40"/>
    </location>
</feature>
<keyword evidence="2" id="KW-1133">Transmembrane helix</keyword>
<name>A0A022KXP0_9MICO</name>
<feature type="transmembrane region" description="Helical" evidence="2">
    <location>
        <begin position="159"/>
        <end position="184"/>
    </location>
</feature>
<dbReference type="HOGENOM" id="CLU_1393999_0_0_11"/>
<evidence type="ECO:0000313" key="3">
    <source>
        <dbReference type="EMBL" id="EYT49201.1"/>
    </source>
</evidence>
<evidence type="ECO:0000256" key="2">
    <source>
        <dbReference type="SAM" id="Phobius"/>
    </source>
</evidence>
<feature type="transmembrane region" description="Helical" evidence="2">
    <location>
        <begin position="133"/>
        <end position="153"/>
    </location>
</feature>
<feature type="transmembrane region" description="Helical" evidence="2">
    <location>
        <begin position="58"/>
        <end position="79"/>
    </location>
</feature>
<feature type="transmembrane region" description="Helical" evidence="2">
    <location>
        <begin position="91"/>
        <end position="121"/>
    </location>
</feature>
<dbReference type="EMBL" id="AORC01000010">
    <property type="protein sequence ID" value="EYT49201.1"/>
    <property type="molecule type" value="Genomic_DNA"/>
</dbReference>
<comment type="caution">
    <text evidence="3">The sequence shown here is derived from an EMBL/GenBank/DDBJ whole genome shotgun (WGS) entry which is preliminary data.</text>
</comment>
<reference evidence="3 4" key="1">
    <citation type="journal article" date="2013" name="Genome Announc.">
        <title>Draft genome sequence of an Actinobacterium, Brachybacterium muris strain UCD-AY4.</title>
        <authorList>
            <person name="Lo J.R."/>
            <person name="Lang J.M."/>
            <person name="Darling A.E."/>
            <person name="Eisen J.A."/>
            <person name="Coil D.A."/>
        </authorList>
    </citation>
    <scope>NUCLEOTIDE SEQUENCE [LARGE SCALE GENOMIC DNA]</scope>
    <source>
        <strain evidence="3 4">UCD-AY4</strain>
    </source>
</reference>
<sequence>MNQYSPPPQPGPGQEPQPSYSPPPAPGTGPQQQYTGQWYGHTPPPVKKSAPVTALSRLGIILVVLLLAGGLLEGAGWLLPRLVESILGQWIALGLSLVYVVILLAALGVALACMIVAIVAFVRLPSGRARTGALLLVIAGAVASGAVTSGASGDGLPHAVAIGMAVLRGFGALVSIGLAIAGLVRLRTSSSGRRP</sequence>
<dbReference type="STRING" id="1249481.D641_0109315"/>
<feature type="compositionally biased region" description="Pro residues" evidence="1">
    <location>
        <begin position="1"/>
        <end position="27"/>
    </location>
</feature>
<evidence type="ECO:0000256" key="1">
    <source>
        <dbReference type="SAM" id="MobiDB-lite"/>
    </source>
</evidence>
<organism evidence="3 4">
    <name type="scientific">Brachybacterium muris UCD-AY4</name>
    <dbReference type="NCBI Taxonomy" id="1249481"/>
    <lineage>
        <taxon>Bacteria</taxon>
        <taxon>Bacillati</taxon>
        <taxon>Actinomycetota</taxon>
        <taxon>Actinomycetes</taxon>
        <taxon>Micrococcales</taxon>
        <taxon>Dermabacteraceae</taxon>
        <taxon>Brachybacterium</taxon>
    </lineage>
</organism>
<evidence type="ECO:0000313" key="4">
    <source>
        <dbReference type="Proteomes" id="UP000019754"/>
    </source>
</evidence>
<dbReference type="AlphaFoldDB" id="A0A022KXP0"/>
<gene>
    <name evidence="3" type="ORF">D641_0109315</name>
</gene>
<accession>A0A022KXP0</accession>
<protein>
    <submittedName>
        <fullName evidence="3">Uncharacterized protein</fullName>
    </submittedName>
</protein>
<keyword evidence="4" id="KW-1185">Reference proteome</keyword>
<dbReference type="RefSeq" id="WP_017823390.1">
    <property type="nucleotide sequence ID" value="NZ_AORC01000010.1"/>
</dbReference>
<feature type="compositionally biased region" description="Low complexity" evidence="1">
    <location>
        <begin position="28"/>
        <end position="37"/>
    </location>
</feature>
<keyword evidence="2" id="KW-0812">Transmembrane</keyword>